<dbReference type="InterPro" id="IPR051011">
    <property type="entry name" value="Metal_resp_trans_reg"/>
</dbReference>
<dbReference type="GO" id="GO:0003677">
    <property type="term" value="F:DNA binding"/>
    <property type="evidence" value="ECO:0007669"/>
    <property type="project" value="UniProtKB-KW"/>
</dbReference>
<dbReference type="PROSITE" id="PS50987">
    <property type="entry name" value="HTH_ARSR_2"/>
    <property type="match status" value="1"/>
</dbReference>
<keyword evidence="3" id="KW-0804">Transcription</keyword>
<feature type="domain" description="HTH arsR-type" evidence="4">
    <location>
        <begin position="14"/>
        <end position="108"/>
    </location>
</feature>
<reference evidence="5 6" key="1">
    <citation type="submission" date="2020-08" db="EMBL/GenBank/DDBJ databases">
        <title>Functional genomics of gut bacteria from endangered species of beetles.</title>
        <authorList>
            <person name="Carlos-Shanley C."/>
        </authorList>
    </citation>
    <scope>NUCLEOTIDE SEQUENCE [LARGE SCALE GENOMIC DNA]</scope>
    <source>
        <strain evidence="5 6">S00070</strain>
    </source>
</reference>
<dbReference type="EMBL" id="JACHKT010000007">
    <property type="protein sequence ID" value="MBB6002646.1"/>
    <property type="molecule type" value="Genomic_DNA"/>
</dbReference>
<dbReference type="GO" id="GO:0003700">
    <property type="term" value="F:DNA-binding transcription factor activity"/>
    <property type="evidence" value="ECO:0007669"/>
    <property type="project" value="InterPro"/>
</dbReference>
<keyword evidence="1" id="KW-0805">Transcription regulation</keyword>
<protein>
    <submittedName>
        <fullName evidence="5">ArsR family transcriptional regulator</fullName>
    </submittedName>
</protein>
<dbReference type="PANTHER" id="PTHR43132">
    <property type="entry name" value="ARSENICAL RESISTANCE OPERON REPRESSOR ARSR-RELATED"/>
    <property type="match status" value="1"/>
</dbReference>
<gene>
    <name evidence="5" type="ORF">HNP25_001298</name>
</gene>
<dbReference type="Proteomes" id="UP000524404">
    <property type="component" value="Unassembled WGS sequence"/>
</dbReference>
<evidence type="ECO:0000256" key="1">
    <source>
        <dbReference type="ARBA" id="ARBA00023015"/>
    </source>
</evidence>
<dbReference type="InterPro" id="IPR011991">
    <property type="entry name" value="ArsR-like_HTH"/>
</dbReference>
<dbReference type="InterPro" id="IPR001845">
    <property type="entry name" value="HTH_ArsR_DNA-bd_dom"/>
</dbReference>
<dbReference type="Gene3D" id="1.10.10.10">
    <property type="entry name" value="Winged helix-like DNA-binding domain superfamily/Winged helix DNA-binding domain"/>
    <property type="match status" value="1"/>
</dbReference>
<dbReference type="CDD" id="cd00090">
    <property type="entry name" value="HTH_ARSR"/>
    <property type="match status" value="1"/>
</dbReference>
<evidence type="ECO:0000313" key="5">
    <source>
        <dbReference type="EMBL" id="MBB6002646.1"/>
    </source>
</evidence>
<dbReference type="Pfam" id="PF01022">
    <property type="entry name" value="HTH_5"/>
    <property type="match status" value="1"/>
</dbReference>
<keyword evidence="2" id="KW-0238">DNA-binding</keyword>
<name>A0A841EI39_9BACT</name>
<dbReference type="InterPro" id="IPR036388">
    <property type="entry name" value="WH-like_DNA-bd_sf"/>
</dbReference>
<comment type="caution">
    <text evidence="5">The sequence shown here is derived from an EMBL/GenBank/DDBJ whole genome shotgun (WGS) entry which is preliminary data.</text>
</comment>
<organism evidence="5 6">
    <name type="scientific">Arcicella rosea</name>
    <dbReference type="NCBI Taxonomy" id="502909"/>
    <lineage>
        <taxon>Bacteria</taxon>
        <taxon>Pseudomonadati</taxon>
        <taxon>Bacteroidota</taxon>
        <taxon>Cytophagia</taxon>
        <taxon>Cytophagales</taxon>
        <taxon>Flectobacillaceae</taxon>
        <taxon>Arcicella</taxon>
    </lineage>
</organism>
<dbReference type="NCBIfam" id="NF033788">
    <property type="entry name" value="HTH_metalloreg"/>
    <property type="match status" value="1"/>
</dbReference>
<evidence type="ECO:0000259" key="4">
    <source>
        <dbReference type="PROSITE" id="PS50987"/>
    </source>
</evidence>
<dbReference type="PANTHER" id="PTHR43132:SF2">
    <property type="entry name" value="ARSENICAL RESISTANCE OPERON REPRESSOR ARSR-RELATED"/>
    <property type="match status" value="1"/>
</dbReference>
<accession>A0A841EI39</accession>
<proteinExistence type="predicted"/>
<evidence type="ECO:0000313" key="6">
    <source>
        <dbReference type="Proteomes" id="UP000524404"/>
    </source>
</evidence>
<dbReference type="PRINTS" id="PR00778">
    <property type="entry name" value="HTHARSR"/>
</dbReference>
<dbReference type="AlphaFoldDB" id="A0A841EI39"/>
<evidence type="ECO:0000256" key="2">
    <source>
        <dbReference type="ARBA" id="ARBA00023125"/>
    </source>
</evidence>
<dbReference type="SUPFAM" id="SSF46785">
    <property type="entry name" value="Winged helix' DNA-binding domain"/>
    <property type="match status" value="1"/>
</dbReference>
<dbReference type="InterPro" id="IPR036390">
    <property type="entry name" value="WH_DNA-bd_sf"/>
</dbReference>
<dbReference type="SMART" id="SM00418">
    <property type="entry name" value="HTH_ARSR"/>
    <property type="match status" value="1"/>
</dbReference>
<keyword evidence="6" id="KW-1185">Reference proteome</keyword>
<evidence type="ECO:0000256" key="3">
    <source>
        <dbReference type="ARBA" id="ARBA00023163"/>
    </source>
</evidence>
<sequence>MEVLENNLKERFQESRKKMEKAAYILKTVAHPVRLAIIDLLSQEGQMGVNDICKVLECEQSLVSHHLINMKLRGILKSQKDGLNVYYELKEKEITKLLACIENCDCNM</sequence>